<dbReference type="InterPro" id="IPR013560">
    <property type="entry name" value="DUF1722"/>
</dbReference>
<comment type="caution">
    <text evidence="2">The sequence shown here is derived from an EMBL/GenBank/DDBJ whole genome shotgun (WGS) entry which is preliminary data.</text>
</comment>
<dbReference type="RefSeq" id="WP_135327630.1">
    <property type="nucleotide sequence ID" value="NZ_SRJC01000002.1"/>
</dbReference>
<keyword evidence="3" id="KW-1185">Reference proteome</keyword>
<dbReference type="EMBL" id="SRJC01000002">
    <property type="protein sequence ID" value="TGB02656.1"/>
    <property type="molecule type" value="Genomic_DNA"/>
</dbReference>
<dbReference type="Pfam" id="PF04463">
    <property type="entry name" value="2-thiour_desulf"/>
    <property type="match status" value="1"/>
</dbReference>
<dbReference type="PIRSF" id="PIRSF037004">
    <property type="entry name" value="UCP037004"/>
    <property type="match status" value="1"/>
</dbReference>
<dbReference type="AlphaFoldDB" id="A0A4Z0GYN5"/>
<feature type="domain" description="DUF1722" evidence="1">
    <location>
        <begin position="190"/>
        <end position="306"/>
    </location>
</feature>
<gene>
    <name evidence="2" type="ORF">E4663_10865</name>
</gene>
<dbReference type="Pfam" id="PF08349">
    <property type="entry name" value="DUF1722"/>
    <property type="match status" value="1"/>
</dbReference>
<protein>
    <submittedName>
        <fullName evidence="2">DUF1722 domain-containing protein</fullName>
    </submittedName>
</protein>
<dbReference type="Proteomes" id="UP000297982">
    <property type="component" value="Unassembled WGS sequence"/>
</dbReference>
<accession>A0A4Z0GYN5</accession>
<evidence type="ECO:0000313" key="2">
    <source>
        <dbReference type="EMBL" id="TGB02656.1"/>
    </source>
</evidence>
<dbReference type="PANTHER" id="PTHR30087:SF0">
    <property type="entry name" value="INNER MEMBRANE PROTEIN"/>
    <property type="match status" value="1"/>
</dbReference>
<name>A0A4Z0GYN5_9BACI</name>
<organism evidence="2 3">
    <name type="scientific">Halobacillus salinus</name>
    <dbReference type="NCBI Taxonomy" id="192814"/>
    <lineage>
        <taxon>Bacteria</taxon>
        <taxon>Bacillati</taxon>
        <taxon>Bacillota</taxon>
        <taxon>Bacilli</taxon>
        <taxon>Bacillales</taxon>
        <taxon>Bacillaceae</taxon>
        <taxon>Halobacillus</taxon>
    </lineage>
</organism>
<reference evidence="2 3" key="1">
    <citation type="journal article" date="2003" name="Int. J. Syst. Evol. Microbiol.">
        <title>Halobacillus salinus sp. nov., isolated from a salt lake on the coast of the East Sea in Korea.</title>
        <authorList>
            <person name="Yoon J.H."/>
            <person name="Kang K.H."/>
            <person name="Park Y.H."/>
        </authorList>
    </citation>
    <scope>NUCLEOTIDE SEQUENCE [LARGE SCALE GENOMIC DNA]</scope>
    <source>
        <strain evidence="2 3">HSL-3</strain>
    </source>
</reference>
<dbReference type="PANTHER" id="PTHR30087">
    <property type="entry name" value="INNER MEMBRANE PROTEIN"/>
    <property type="match status" value="1"/>
</dbReference>
<proteinExistence type="predicted"/>
<dbReference type="InterPro" id="IPR007553">
    <property type="entry name" value="2-thiour_desulf"/>
</dbReference>
<evidence type="ECO:0000259" key="1">
    <source>
        <dbReference type="Pfam" id="PF08349"/>
    </source>
</evidence>
<dbReference type="STRING" id="192814.GCA_900166575_03018"/>
<evidence type="ECO:0000313" key="3">
    <source>
        <dbReference type="Proteomes" id="UP000297982"/>
    </source>
</evidence>
<dbReference type="InterPro" id="IPR017087">
    <property type="entry name" value="UCP037004"/>
</dbReference>
<sequence length="322" mass="36893">MSQFPVPRVVVSKCLEFDEVRYNGAVIPDKAVQRMEPYVEFIPVCPEVEIGLGVPRDVIRIVDQENERLVQPKTGEDLTESMQGFARSFIQSLPDVDGFLLKNRSPTCGVQDVKVYHSDDHPQVVGKTTGFFAKEILREHGGLAIEEEGRLKNFTLRHHFLTKLFTLADFRNAKGEASTKALQQFQAKNKYLFMAYHPGVSKNMGRLVANHDHQPLEDVLHQYELELHRLLESPAKQTAHVNVCQHISGYFKKQLSKREKEEFQSLLAQFKNEQIPLSAVISVLRSWVARFEQTYLEKQTYFQPYPIDLLEISDSGKGRAYS</sequence>